<comment type="caution">
    <text evidence="1">The sequence shown here is derived from an EMBL/GenBank/DDBJ whole genome shotgun (WGS) entry which is preliminary data.</text>
</comment>
<sequence>MAYITKDGKWLAYRDATQEILEYDDFSDVQQVYQPEWFWVDDKDYAKVFHAESIASSFLVRRRGDFWKGAKVVEK</sequence>
<name>A0A2W5RS49_ACIJO</name>
<organism evidence="1 2">
    <name type="scientific">Acinetobacter johnsonii</name>
    <dbReference type="NCBI Taxonomy" id="40214"/>
    <lineage>
        <taxon>Bacteria</taxon>
        <taxon>Pseudomonadati</taxon>
        <taxon>Pseudomonadota</taxon>
        <taxon>Gammaproteobacteria</taxon>
        <taxon>Moraxellales</taxon>
        <taxon>Moraxellaceae</taxon>
        <taxon>Acinetobacter</taxon>
    </lineage>
</organism>
<accession>A0A2W5RS49</accession>
<protein>
    <submittedName>
        <fullName evidence="1">Uncharacterized protein</fullName>
    </submittedName>
</protein>
<dbReference type="EMBL" id="QFQJ01000006">
    <property type="protein sequence ID" value="PZQ93271.1"/>
    <property type="molecule type" value="Genomic_DNA"/>
</dbReference>
<dbReference type="Proteomes" id="UP000249282">
    <property type="component" value="Unassembled WGS sequence"/>
</dbReference>
<evidence type="ECO:0000313" key="1">
    <source>
        <dbReference type="EMBL" id="PZQ93271.1"/>
    </source>
</evidence>
<reference evidence="1 2" key="1">
    <citation type="submission" date="2017-11" db="EMBL/GenBank/DDBJ databases">
        <title>Infants hospitalized years apart are colonized by the same room-sourced microbial strains.</title>
        <authorList>
            <person name="Brooks B."/>
            <person name="Olm M.R."/>
            <person name="Firek B.A."/>
            <person name="Baker R."/>
            <person name="Thomas B.C."/>
            <person name="Morowitz M.J."/>
            <person name="Banfield J.F."/>
        </authorList>
    </citation>
    <scope>NUCLEOTIDE SEQUENCE [LARGE SCALE GENOMIC DNA]</scope>
    <source>
        <strain evidence="1">S2_003_000_R3_20</strain>
    </source>
</reference>
<gene>
    <name evidence="1" type="ORF">DI542_02580</name>
</gene>
<evidence type="ECO:0000313" key="2">
    <source>
        <dbReference type="Proteomes" id="UP000249282"/>
    </source>
</evidence>
<dbReference type="AlphaFoldDB" id="A0A2W5RS49"/>
<proteinExistence type="predicted"/>